<dbReference type="CDD" id="cd09247">
    <property type="entry name" value="BRO1_Alix_like_2"/>
    <property type="match status" value="1"/>
</dbReference>
<dbReference type="AlphaFoldDB" id="A0A8T2SC86"/>
<dbReference type="SMART" id="SM01041">
    <property type="entry name" value="BRO1"/>
    <property type="match status" value="1"/>
</dbReference>
<organism evidence="3 4">
    <name type="scientific">Ceratopteris richardii</name>
    <name type="common">Triangle waterfern</name>
    <dbReference type="NCBI Taxonomy" id="49495"/>
    <lineage>
        <taxon>Eukaryota</taxon>
        <taxon>Viridiplantae</taxon>
        <taxon>Streptophyta</taxon>
        <taxon>Embryophyta</taxon>
        <taxon>Tracheophyta</taxon>
        <taxon>Polypodiopsida</taxon>
        <taxon>Polypodiidae</taxon>
        <taxon>Polypodiales</taxon>
        <taxon>Pteridineae</taxon>
        <taxon>Pteridaceae</taxon>
        <taxon>Parkerioideae</taxon>
        <taxon>Ceratopteris</taxon>
    </lineage>
</organism>
<accession>A0A8T2SC86</accession>
<evidence type="ECO:0000313" key="3">
    <source>
        <dbReference type="EMBL" id="KAH7316325.1"/>
    </source>
</evidence>
<dbReference type="OMA" id="WHEKIPC"/>
<name>A0A8T2SC86_CERRI</name>
<dbReference type="Proteomes" id="UP000825935">
    <property type="component" value="Chromosome 21"/>
</dbReference>
<dbReference type="Gene3D" id="1.25.40.280">
    <property type="entry name" value="alix/aip1 like domains"/>
    <property type="match status" value="1"/>
</dbReference>
<dbReference type="InterPro" id="IPR004328">
    <property type="entry name" value="BRO1_dom"/>
</dbReference>
<sequence length="380" mass="43145">MLLHYQDPVKLKTKKVVFEDSYYARDSITLEQLRELSTRRRAIEDFLSGSNQLTPAIAREMAGGISSRILQDLQKVERYIPLLQNLVVLIESFDGNEQISHWTSDLRIRWTSILTNAGPFGLIGLKFYRVDSLRYELAMVFFLYGGLLRERALEILPSDLVEAATLFRNAAGVYTHMAQDVLPLLQNLQPSERIPETVSAMANVMSLICLAEAQAVTVQKAEQKAISGSLLAKLHYGVVQFLNEANDLLQTQLNESFGVSEKLKMFISTCMILHEGRSQIYIANEFMKQDRLGVAIGILRHAMSNFQGRSPGGEQTWRLTFSQEADRLGELLQKFENQNDFILREKPPRLDELPVLEGKRVVSPIDYHLPTLDRDLAFVL</sequence>
<dbReference type="Pfam" id="PF03097">
    <property type="entry name" value="BRO1"/>
    <property type="match status" value="1"/>
</dbReference>
<dbReference type="PANTHER" id="PTHR23032:SF20">
    <property type="entry name" value="ENDOSOMAL TARGETING BRO1-LIKE DOMAIN-CONTAINING PROTEIN"/>
    <property type="match status" value="1"/>
</dbReference>
<feature type="domain" description="BRO1" evidence="2">
    <location>
        <begin position="1"/>
        <end position="380"/>
    </location>
</feature>
<dbReference type="InterPro" id="IPR038499">
    <property type="entry name" value="BRO1_sf"/>
</dbReference>
<evidence type="ECO:0000259" key="2">
    <source>
        <dbReference type="PROSITE" id="PS51180"/>
    </source>
</evidence>
<proteinExistence type="inferred from homology"/>
<comment type="similarity">
    <text evidence="1">Belongs to the BROX family.</text>
</comment>
<keyword evidence="4" id="KW-1185">Reference proteome</keyword>
<evidence type="ECO:0000256" key="1">
    <source>
        <dbReference type="ARBA" id="ARBA00008901"/>
    </source>
</evidence>
<comment type="caution">
    <text evidence="3">The sequence shown here is derived from an EMBL/GenBank/DDBJ whole genome shotgun (WGS) entry which is preliminary data.</text>
</comment>
<evidence type="ECO:0000313" key="4">
    <source>
        <dbReference type="Proteomes" id="UP000825935"/>
    </source>
</evidence>
<reference evidence="3" key="1">
    <citation type="submission" date="2021-08" db="EMBL/GenBank/DDBJ databases">
        <title>WGS assembly of Ceratopteris richardii.</title>
        <authorList>
            <person name="Marchant D.B."/>
            <person name="Chen G."/>
            <person name="Jenkins J."/>
            <person name="Shu S."/>
            <person name="Leebens-Mack J."/>
            <person name="Grimwood J."/>
            <person name="Schmutz J."/>
            <person name="Soltis P."/>
            <person name="Soltis D."/>
            <person name="Chen Z.-H."/>
        </authorList>
    </citation>
    <scope>NUCLEOTIDE SEQUENCE</scope>
    <source>
        <strain evidence="3">Whitten #5841</strain>
        <tissue evidence="3">Leaf</tissue>
    </source>
</reference>
<dbReference type="OrthoDB" id="10266451at2759"/>
<dbReference type="PANTHER" id="PTHR23032">
    <property type="entry name" value="BRO1 DOMAIN-CONTAINING PROTEIN BROX"/>
    <property type="match status" value="1"/>
</dbReference>
<dbReference type="PROSITE" id="PS51180">
    <property type="entry name" value="BRO1"/>
    <property type="match status" value="1"/>
</dbReference>
<protein>
    <recommendedName>
        <fullName evidence="2">BRO1 domain-containing protein</fullName>
    </recommendedName>
</protein>
<dbReference type="InterPro" id="IPR038898">
    <property type="entry name" value="BROX"/>
</dbReference>
<gene>
    <name evidence="3" type="ORF">KP509_21G088300</name>
</gene>
<dbReference type="EMBL" id="CM035426">
    <property type="protein sequence ID" value="KAH7316325.1"/>
    <property type="molecule type" value="Genomic_DNA"/>
</dbReference>